<dbReference type="Gene3D" id="2.170.140.10">
    <property type="entry name" value="Chitin binding domain"/>
    <property type="match status" value="1"/>
</dbReference>
<keyword evidence="8" id="KW-1185">Reference proteome</keyword>
<dbReference type="OrthoDB" id="6020543at2759"/>
<reference evidence="7" key="1">
    <citation type="submission" date="2021-02" db="EMBL/GenBank/DDBJ databases">
        <authorList>
            <person name="Bekaert M."/>
        </authorList>
    </citation>
    <scope>NUCLEOTIDE SEQUENCE</scope>
    <source>
        <strain evidence="7">IoA-00</strain>
    </source>
</reference>
<dbReference type="PANTHER" id="PTHR23301:SF0">
    <property type="entry name" value="CHITIN-BINDING TYPE-2 DOMAIN-CONTAINING PROTEIN-RELATED"/>
    <property type="match status" value="1"/>
</dbReference>
<dbReference type="PROSITE" id="PS50940">
    <property type="entry name" value="CHIT_BIND_II"/>
    <property type="match status" value="2"/>
</dbReference>
<name>A0A7R8D5E1_LEPSM</name>
<dbReference type="InterPro" id="IPR002557">
    <property type="entry name" value="Chitin-bd_dom"/>
</dbReference>
<dbReference type="SMART" id="SM00494">
    <property type="entry name" value="ChtBD2"/>
    <property type="match status" value="2"/>
</dbReference>
<sequence>MNALILAIDERDAYFLPDPLQCDKYHLCISGFINKTFLCSDGLVFNGNAIVKEKMENFPIGSTCKEFVICNEGKAKVVMCPNDLVFDTELGECNWPSASTPCKIRSIFQCPEHLKYGAHFILLATQKCSRFFFICGLPGNYPLLRGCPPGLVFDEEAQRCHKKRT</sequence>
<evidence type="ECO:0000256" key="2">
    <source>
        <dbReference type="ARBA" id="ARBA00022729"/>
    </source>
</evidence>
<evidence type="ECO:0000313" key="8">
    <source>
        <dbReference type="Proteomes" id="UP000675881"/>
    </source>
</evidence>
<dbReference type="InterPro" id="IPR036508">
    <property type="entry name" value="Chitin-bd_dom_sf"/>
</dbReference>
<dbReference type="SUPFAM" id="SSF57625">
    <property type="entry name" value="Invertebrate chitin-binding proteins"/>
    <property type="match status" value="3"/>
</dbReference>
<evidence type="ECO:0000256" key="1">
    <source>
        <dbReference type="ARBA" id="ARBA00022669"/>
    </source>
</evidence>
<dbReference type="Pfam" id="PF01607">
    <property type="entry name" value="CBM_14"/>
    <property type="match status" value="3"/>
</dbReference>
<evidence type="ECO:0000256" key="3">
    <source>
        <dbReference type="ARBA" id="ARBA00022737"/>
    </source>
</evidence>
<evidence type="ECO:0000256" key="4">
    <source>
        <dbReference type="ARBA" id="ARBA00023157"/>
    </source>
</evidence>
<keyword evidence="3" id="KW-0677">Repeat</keyword>
<keyword evidence="1" id="KW-0147">Chitin-binding</keyword>
<dbReference type="Proteomes" id="UP000675881">
    <property type="component" value="Chromosome 9"/>
</dbReference>
<organism evidence="7 8">
    <name type="scientific">Lepeophtheirus salmonis</name>
    <name type="common">Salmon louse</name>
    <name type="synonym">Caligus salmonis</name>
    <dbReference type="NCBI Taxonomy" id="72036"/>
    <lineage>
        <taxon>Eukaryota</taxon>
        <taxon>Metazoa</taxon>
        <taxon>Ecdysozoa</taxon>
        <taxon>Arthropoda</taxon>
        <taxon>Crustacea</taxon>
        <taxon>Multicrustacea</taxon>
        <taxon>Hexanauplia</taxon>
        <taxon>Copepoda</taxon>
        <taxon>Siphonostomatoida</taxon>
        <taxon>Caligidae</taxon>
        <taxon>Lepeophtheirus</taxon>
    </lineage>
</organism>
<protein>
    <submittedName>
        <fullName evidence="7">(salmon louse) hypothetical protein</fullName>
    </submittedName>
</protein>
<keyword evidence="2" id="KW-0732">Signal</keyword>
<dbReference type="GO" id="GO:0008061">
    <property type="term" value="F:chitin binding"/>
    <property type="evidence" value="ECO:0007669"/>
    <property type="project" value="UniProtKB-KW"/>
</dbReference>
<evidence type="ECO:0000259" key="6">
    <source>
        <dbReference type="PROSITE" id="PS50940"/>
    </source>
</evidence>
<evidence type="ECO:0000313" key="7">
    <source>
        <dbReference type="EMBL" id="CAF3034616.1"/>
    </source>
</evidence>
<feature type="domain" description="Chitin-binding type-2" evidence="6">
    <location>
        <begin position="36"/>
        <end position="104"/>
    </location>
</feature>
<gene>
    <name evidence="7" type="ORF">LSAA_14956</name>
</gene>
<keyword evidence="5" id="KW-0325">Glycoprotein</keyword>
<dbReference type="AlphaFoldDB" id="A0A7R8D5E1"/>
<feature type="domain" description="Chitin-binding type-2" evidence="6">
    <location>
        <begin position="107"/>
        <end position="165"/>
    </location>
</feature>
<dbReference type="InterPro" id="IPR051940">
    <property type="entry name" value="Chitin_bind-dev_reg"/>
</dbReference>
<evidence type="ECO:0000256" key="5">
    <source>
        <dbReference type="ARBA" id="ARBA00023180"/>
    </source>
</evidence>
<dbReference type="EMBL" id="HG994588">
    <property type="protein sequence ID" value="CAF3034616.1"/>
    <property type="molecule type" value="Genomic_DNA"/>
</dbReference>
<dbReference type="GO" id="GO:0005576">
    <property type="term" value="C:extracellular region"/>
    <property type="evidence" value="ECO:0007669"/>
    <property type="project" value="InterPro"/>
</dbReference>
<dbReference type="PANTHER" id="PTHR23301">
    <property type="entry name" value="CHITIN BINDING PERITROPHIN-A"/>
    <property type="match status" value="1"/>
</dbReference>
<keyword evidence="4" id="KW-1015">Disulfide bond</keyword>
<proteinExistence type="predicted"/>
<accession>A0A7R8D5E1</accession>